<organism evidence="1 2">
    <name type="scientific">Corynebacterium auriscanis</name>
    <dbReference type="NCBI Taxonomy" id="99807"/>
    <lineage>
        <taxon>Bacteria</taxon>
        <taxon>Bacillati</taxon>
        <taxon>Actinomycetota</taxon>
        <taxon>Actinomycetes</taxon>
        <taxon>Mycobacteriales</taxon>
        <taxon>Corynebacteriaceae</taxon>
        <taxon>Corynebacterium</taxon>
    </lineage>
</organism>
<dbReference type="Proteomes" id="UP000030145">
    <property type="component" value="Unassembled WGS sequence"/>
</dbReference>
<dbReference type="NCBIfam" id="TIGR03696">
    <property type="entry name" value="Rhs_assc_core"/>
    <property type="match status" value="1"/>
</dbReference>
<gene>
    <name evidence="1" type="ORF">MA47_11170</name>
</gene>
<proteinExistence type="predicted"/>
<reference evidence="1 2" key="1">
    <citation type="submission" date="2014-10" db="EMBL/GenBank/DDBJ databases">
        <title>Whole Genome sequence of Corynebacterium auriscanis strain CIP 106629.</title>
        <authorList>
            <person name="Hassan S.S."/>
            <person name="Jamal S.B."/>
            <person name="Tiwari S."/>
            <person name="Oliveira L.D.C."/>
            <person name="Souza F."/>
            <person name="Mariano D.C."/>
            <person name="Almeida S."/>
            <person name="Dorella F."/>
            <person name="Pereira F."/>
            <person name="Carvalho A."/>
            <person name="Leal C.A."/>
            <person name="Soares S.D.C."/>
            <person name="Figueiredo H.C."/>
            <person name="Silva A."/>
            <person name="Azevedo V.A."/>
        </authorList>
    </citation>
    <scope>NUCLEOTIDE SEQUENCE [LARGE SCALE GENOMIC DNA]</scope>
    <source>
        <strain evidence="1 2">CIP 106629</strain>
    </source>
</reference>
<accession>A0A0A2DFP9</accession>
<evidence type="ECO:0000313" key="2">
    <source>
        <dbReference type="Proteomes" id="UP000030145"/>
    </source>
</evidence>
<sequence>MLFAGQYEDAESGWVYNRFRYYQPVVGSYNAQDPLGLAPRVASGQGYVDHAAHWVDVLGLKCHEVSLNELKAAGVPAKDRSAVQAWLNGRNTDAYVYSYMDKTGNEMQYIGMTNNPLARAGQHGSRFGTDMQVAKMDQTKLSSGADSLTRRQARSLEELEIDALHMQKDGSQLLNARHEISPRGVAPLHLRQGAILWARHMVDTGAVKVVGL</sequence>
<name>A0A0A2DFP9_9CORY</name>
<dbReference type="AlphaFoldDB" id="A0A0A2DFP9"/>
<evidence type="ECO:0008006" key="3">
    <source>
        <dbReference type="Google" id="ProtNLM"/>
    </source>
</evidence>
<evidence type="ECO:0000313" key="1">
    <source>
        <dbReference type="EMBL" id="KGM17973.1"/>
    </source>
</evidence>
<keyword evidence="2" id="KW-1185">Reference proteome</keyword>
<dbReference type="InterPro" id="IPR022385">
    <property type="entry name" value="Rhs_assc_core"/>
</dbReference>
<protein>
    <recommendedName>
        <fullName evidence="3">GIY-YIG domain-containing protein</fullName>
    </recommendedName>
</protein>
<comment type="caution">
    <text evidence="1">The sequence shown here is derived from an EMBL/GenBank/DDBJ whole genome shotgun (WGS) entry which is preliminary data.</text>
</comment>
<dbReference type="Gene3D" id="2.180.10.10">
    <property type="entry name" value="RHS repeat-associated core"/>
    <property type="match status" value="1"/>
</dbReference>
<dbReference type="EMBL" id="JRVJ01000033">
    <property type="protein sequence ID" value="KGM17973.1"/>
    <property type="molecule type" value="Genomic_DNA"/>
</dbReference>